<keyword evidence="1" id="KW-0472">Membrane</keyword>
<dbReference type="EMBL" id="QQSY01000001">
    <property type="protein sequence ID" value="RDJ00051.1"/>
    <property type="molecule type" value="Genomic_DNA"/>
</dbReference>
<feature type="transmembrane region" description="Helical" evidence="1">
    <location>
        <begin position="151"/>
        <end position="175"/>
    </location>
</feature>
<dbReference type="RefSeq" id="WP_114823779.1">
    <property type="nucleotide sequence ID" value="NZ_QQSY01000001.1"/>
</dbReference>
<organism evidence="2 3">
    <name type="scientific">Dyella solisilvae</name>
    <dbReference type="NCBI Taxonomy" id="1920168"/>
    <lineage>
        <taxon>Bacteria</taxon>
        <taxon>Pseudomonadati</taxon>
        <taxon>Pseudomonadota</taxon>
        <taxon>Gammaproteobacteria</taxon>
        <taxon>Lysobacterales</taxon>
        <taxon>Rhodanobacteraceae</taxon>
        <taxon>Dyella</taxon>
    </lineage>
</organism>
<gene>
    <name evidence="2" type="ORF">DVT68_04280</name>
</gene>
<keyword evidence="1" id="KW-0812">Transmembrane</keyword>
<dbReference type="AlphaFoldDB" id="A0A370KD51"/>
<keyword evidence="3" id="KW-1185">Reference proteome</keyword>
<name>A0A370KD51_9GAMM</name>
<feature type="transmembrane region" description="Helical" evidence="1">
    <location>
        <begin position="105"/>
        <end position="130"/>
    </location>
</feature>
<dbReference type="OrthoDB" id="9807787at2"/>
<proteinExistence type="predicted"/>
<dbReference type="Proteomes" id="UP000254711">
    <property type="component" value="Unassembled WGS sequence"/>
</dbReference>
<dbReference type="InterPro" id="IPR007498">
    <property type="entry name" value="PqiA-like"/>
</dbReference>
<feature type="transmembrane region" description="Helical" evidence="1">
    <location>
        <begin position="181"/>
        <end position="201"/>
    </location>
</feature>
<reference evidence="2 3" key="1">
    <citation type="submission" date="2018-07" db="EMBL/GenBank/DDBJ databases">
        <title>Dyella solisilvae sp. nov., isolated from the pine and broad-leaved mixed forest soil.</title>
        <authorList>
            <person name="Gao Z."/>
            <person name="Qiu L."/>
        </authorList>
    </citation>
    <scope>NUCLEOTIDE SEQUENCE [LARGE SCALE GENOMIC DNA]</scope>
    <source>
        <strain evidence="2 3">DHG54</strain>
    </source>
</reference>
<keyword evidence="1" id="KW-1133">Transmembrane helix</keyword>
<evidence type="ECO:0000313" key="3">
    <source>
        <dbReference type="Proteomes" id="UP000254711"/>
    </source>
</evidence>
<comment type="caution">
    <text evidence="2">The sequence shown here is derived from an EMBL/GenBank/DDBJ whole genome shotgun (WGS) entry which is preliminary data.</text>
</comment>
<evidence type="ECO:0000313" key="2">
    <source>
        <dbReference type="EMBL" id="RDJ00051.1"/>
    </source>
</evidence>
<feature type="transmembrane region" description="Helical" evidence="1">
    <location>
        <begin position="58"/>
        <end position="78"/>
    </location>
</feature>
<protein>
    <submittedName>
        <fullName evidence="2">Paraquat-inducible protein A</fullName>
    </submittedName>
</protein>
<dbReference type="Pfam" id="PF04403">
    <property type="entry name" value="PqiA"/>
    <property type="match status" value="1"/>
</dbReference>
<sequence>MTMPVQGVQHGIAPPTLWICEHCDTVFRRRVLACGEVARCARCDAILARHHRVGVRGMLALVLTAMIAFIQGNIWPIVTLGLNGHLISTTLWGCIVMMWNEHAQVVSVIAAMTLFFIPIFKMGLLGWVLLYARKGERAPGFRLAMVTLHRIGPWTMSEVFVLGTLVAIVKAHMYFDVVPNAGIFAYGVLMLIITAFASIDVRELWDLTEERRA</sequence>
<evidence type="ECO:0000256" key="1">
    <source>
        <dbReference type="SAM" id="Phobius"/>
    </source>
</evidence>
<accession>A0A370KD51</accession>